<sequence length="171" mass="19354">MKRRTFLTSAFVGTAALALGVSIYSPEFISANRSQDSQHRLLFSVLLPVFLDGALPDVENLRRAAENRTLDAIGQTIAILPEEGRVELEQLLDMLEQRLGLLILTGSVTPLMMRSPQELVSMLEYWRSSFLDLMVTAYQGLRELVIASYYSCPEHWSRLNYEKPTFLGQEV</sequence>
<comment type="caution">
    <text evidence="1">The sequence shown here is derived from an EMBL/GenBank/DDBJ whole genome shotgun (WGS) entry which is preliminary data.</text>
</comment>
<proteinExistence type="predicted"/>
<gene>
    <name evidence="1" type="ORF">EKG39_15145</name>
</gene>
<accession>A0A3S0IE69</accession>
<keyword evidence="2" id="KW-1185">Reference proteome</keyword>
<dbReference type="RefSeq" id="WP_126506642.1">
    <property type="nucleotide sequence ID" value="NZ_RXNV01000007.1"/>
</dbReference>
<name>A0A3S0IE69_9GAMM</name>
<reference evidence="1 2" key="1">
    <citation type="submission" date="2018-12" db="EMBL/GenBank/DDBJ databases">
        <authorList>
            <person name="Yu L."/>
        </authorList>
    </citation>
    <scope>NUCLEOTIDE SEQUENCE [LARGE SCALE GENOMIC DNA]</scope>
    <source>
        <strain evidence="1 2">HAW-EB5</strain>
    </source>
</reference>
<protein>
    <submittedName>
        <fullName evidence="1">TAT leader-containing periplasmic protein</fullName>
    </submittedName>
</protein>
<organism evidence="1 2">
    <name type="scientific">Shewanella atlantica</name>
    <dbReference type="NCBI Taxonomy" id="271099"/>
    <lineage>
        <taxon>Bacteria</taxon>
        <taxon>Pseudomonadati</taxon>
        <taxon>Pseudomonadota</taxon>
        <taxon>Gammaproteobacteria</taxon>
        <taxon>Alteromonadales</taxon>
        <taxon>Shewanellaceae</taxon>
        <taxon>Shewanella</taxon>
    </lineage>
</organism>
<dbReference type="EMBL" id="RXNV01000007">
    <property type="protein sequence ID" value="RTR30565.1"/>
    <property type="molecule type" value="Genomic_DNA"/>
</dbReference>
<evidence type="ECO:0000313" key="2">
    <source>
        <dbReference type="Proteomes" id="UP000282060"/>
    </source>
</evidence>
<evidence type="ECO:0000313" key="1">
    <source>
        <dbReference type="EMBL" id="RTR30565.1"/>
    </source>
</evidence>
<dbReference type="OrthoDB" id="5771486at2"/>
<dbReference type="AlphaFoldDB" id="A0A3S0IE69"/>
<dbReference type="Proteomes" id="UP000282060">
    <property type="component" value="Unassembled WGS sequence"/>
</dbReference>